<evidence type="ECO:0000313" key="4">
    <source>
        <dbReference type="Proteomes" id="UP001479436"/>
    </source>
</evidence>
<evidence type="ECO:0000259" key="2">
    <source>
        <dbReference type="PROSITE" id="PS51532"/>
    </source>
</evidence>
<dbReference type="InterPro" id="IPR008979">
    <property type="entry name" value="Galactose-bd-like_sf"/>
</dbReference>
<name>A0ABR2WXA2_9FUNG</name>
<dbReference type="Proteomes" id="UP001479436">
    <property type="component" value="Unassembled WGS sequence"/>
</dbReference>
<evidence type="ECO:0000256" key="1">
    <source>
        <dbReference type="ARBA" id="ARBA00023157"/>
    </source>
</evidence>
<dbReference type="SUPFAM" id="SSF49785">
    <property type="entry name" value="Galactose-binding domain-like"/>
    <property type="match status" value="1"/>
</dbReference>
<keyword evidence="4" id="KW-1185">Reference proteome</keyword>
<feature type="domain" description="PITH" evidence="2">
    <location>
        <begin position="39"/>
        <end position="206"/>
    </location>
</feature>
<evidence type="ECO:0000313" key="3">
    <source>
        <dbReference type="EMBL" id="KAK9766153.1"/>
    </source>
</evidence>
<comment type="caution">
    <text evidence="3">The sequence shown here is derived from an EMBL/GenBank/DDBJ whole genome shotgun (WGS) entry which is preliminary data.</text>
</comment>
<dbReference type="Pfam" id="PF06201">
    <property type="entry name" value="PITH"/>
    <property type="match status" value="1"/>
</dbReference>
<dbReference type="PROSITE" id="PS51532">
    <property type="entry name" value="PITH"/>
    <property type="match status" value="1"/>
</dbReference>
<organism evidence="3 4">
    <name type="scientific">Basidiobolus ranarum</name>
    <dbReference type="NCBI Taxonomy" id="34480"/>
    <lineage>
        <taxon>Eukaryota</taxon>
        <taxon>Fungi</taxon>
        <taxon>Fungi incertae sedis</taxon>
        <taxon>Zoopagomycota</taxon>
        <taxon>Entomophthoromycotina</taxon>
        <taxon>Basidiobolomycetes</taxon>
        <taxon>Basidiobolales</taxon>
        <taxon>Basidiobolaceae</taxon>
        <taxon>Basidiobolus</taxon>
    </lineage>
</organism>
<accession>A0ABR2WXA2</accession>
<reference evidence="3 4" key="1">
    <citation type="submission" date="2023-04" db="EMBL/GenBank/DDBJ databases">
        <title>Genome of Basidiobolus ranarum AG-B5.</title>
        <authorList>
            <person name="Stajich J.E."/>
            <person name="Carter-House D."/>
            <person name="Gryganskyi A."/>
        </authorList>
    </citation>
    <scope>NUCLEOTIDE SEQUENCE [LARGE SCALE GENOMIC DNA]</scope>
    <source>
        <strain evidence="3 4">AG-B5</strain>
    </source>
</reference>
<keyword evidence="1" id="KW-1015">Disulfide bond</keyword>
<dbReference type="InterPro" id="IPR010400">
    <property type="entry name" value="PITH_dom"/>
</dbReference>
<dbReference type="InterPro" id="IPR037047">
    <property type="entry name" value="PITH_dom_sf"/>
</dbReference>
<dbReference type="Gene3D" id="2.60.120.470">
    <property type="entry name" value="PITH domain"/>
    <property type="match status" value="1"/>
</dbReference>
<sequence length="206" mass="23307">MPTFQLFKNKVKVAELKGANPQQLEALIVQHQGEPEEDSNSFNIPGHSDITEFVTVNQLECLNQQSNHTVHSIFKKDATYLESDVDEQLIISVPFNQAVKIHSIKLVAPKAFAPKTIKLFCNRLTLGFDEAEDILETQTLELTEEDYEENAVIPLRFVKFQNVTSVILFIEDNLGDEETTKIQQLVFIGSPIETTKMGDLKNQHAH</sequence>
<gene>
    <name evidence="3" type="ORF">K7432_004991</name>
</gene>
<protein>
    <recommendedName>
        <fullName evidence="2">PITH domain-containing protein</fullName>
    </recommendedName>
</protein>
<proteinExistence type="predicted"/>
<dbReference type="PANTHER" id="PTHR46115">
    <property type="entry name" value="THIOREDOXIN-LIKE PROTEIN 1"/>
    <property type="match status" value="1"/>
</dbReference>
<dbReference type="EMBL" id="JASJQH010000184">
    <property type="protein sequence ID" value="KAK9766153.1"/>
    <property type="molecule type" value="Genomic_DNA"/>
</dbReference>